<protein>
    <submittedName>
        <fullName evidence="2">Archaeal flagellar protein G</fullName>
    </submittedName>
</protein>
<feature type="transmembrane region" description="Helical" evidence="1">
    <location>
        <begin position="6"/>
        <end position="27"/>
    </location>
</feature>
<sequence>MVRVSLTHVLLFIAVISVSTMFVGVVVTETGLYAQSAADESDRKVATIDAEIDVVNDAEAGSTYNGSEVTLYVKNVGGGSLDPADVDLVLDGEYVEPNGTTVFGYPDTAWREGSVLELTVPASLEPGDHRVLVEIDGARDRLEFTVA</sequence>
<keyword evidence="2" id="KW-0969">Cilium</keyword>
<dbReference type="AlphaFoldDB" id="A0A8A2VFX5"/>
<dbReference type="PANTHER" id="PTHR42200">
    <property type="entry name" value="ARCHAEAL FLAGELLA-RELATED PROTEIN F-RELATED"/>
    <property type="match status" value="1"/>
</dbReference>
<evidence type="ECO:0000313" key="3">
    <source>
        <dbReference type="Proteomes" id="UP000663203"/>
    </source>
</evidence>
<dbReference type="GO" id="GO:0097588">
    <property type="term" value="P:archaeal or bacterial-type flagellum-dependent cell motility"/>
    <property type="evidence" value="ECO:0007669"/>
    <property type="project" value="InterPro"/>
</dbReference>
<keyword evidence="3" id="KW-1185">Reference proteome</keyword>
<dbReference type="KEGG" id="hakz:J0X25_05490"/>
<reference evidence="2 3" key="1">
    <citation type="submission" date="2021-03" db="EMBL/GenBank/DDBJ databases">
        <title>Haloterrigena longa sp. nov. and Haloterrigena limicola sp. nov., extremely halophilic archaea isolated from a salt lake.</title>
        <authorList>
            <person name="Henglin C."/>
        </authorList>
    </citation>
    <scope>NUCLEOTIDE SEQUENCE [LARGE SCALE GENOMIC DNA]</scope>
    <source>
        <strain evidence="2 3">KZCA68</strain>
    </source>
</reference>
<keyword evidence="2" id="KW-0966">Cell projection</keyword>
<keyword evidence="1" id="KW-0812">Transmembrane</keyword>
<keyword evidence="1" id="KW-0472">Membrane</keyword>
<dbReference type="GO" id="GO:0005198">
    <property type="term" value="F:structural molecule activity"/>
    <property type="evidence" value="ECO:0007669"/>
    <property type="project" value="InterPro"/>
</dbReference>
<dbReference type="Proteomes" id="UP000663203">
    <property type="component" value="Chromosome"/>
</dbReference>
<organism evidence="2 3">
    <name type="scientific">Haloterrigena alkaliphila</name>
    <dbReference type="NCBI Taxonomy" id="2816475"/>
    <lineage>
        <taxon>Archaea</taxon>
        <taxon>Methanobacteriati</taxon>
        <taxon>Methanobacteriota</taxon>
        <taxon>Stenosarchaea group</taxon>
        <taxon>Halobacteria</taxon>
        <taxon>Halobacteriales</taxon>
        <taxon>Natrialbaceae</taxon>
        <taxon>Haloterrigena</taxon>
    </lineage>
</organism>
<gene>
    <name evidence="2" type="ORF">J0X25_05490</name>
</gene>
<dbReference type="Pfam" id="PF01917">
    <property type="entry name" value="Flagellin_arch-type"/>
    <property type="match status" value="1"/>
</dbReference>
<name>A0A8A2VFX5_9EURY</name>
<accession>A0A8A2VFX5</accession>
<dbReference type="RefSeq" id="WP_207290141.1">
    <property type="nucleotide sequence ID" value="NZ_CP071462.1"/>
</dbReference>
<dbReference type="EMBL" id="CP071462">
    <property type="protein sequence ID" value="QSX00422.1"/>
    <property type="molecule type" value="Genomic_DNA"/>
</dbReference>
<dbReference type="Gene3D" id="2.60.40.10">
    <property type="entry name" value="Immunoglobulins"/>
    <property type="match status" value="1"/>
</dbReference>
<keyword evidence="1" id="KW-1133">Transmembrane helix</keyword>
<dbReference type="InterPro" id="IPR002774">
    <property type="entry name" value="Flagellin_arc-type"/>
</dbReference>
<evidence type="ECO:0000313" key="2">
    <source>
        <dbReference type="EMBL" id="QSX00422.1"/>
    </source>
</evidence>
<proteinExistence type="predicted"/>
<dbReference type="PANTHER" id="PTHR42200:SF2">
    <property type="entry name" value="ARCHAEAL FLAGELLA-RELATED PROTEIN F"/>
    <property type="match status" value="1"/>
</dbReference>
<dbReference type="GeneID" id="63186737"/>
<keyword evidence="2" id="KW-0282">Flagellum</keyword>
<evidence type="ECO:0000256" key="1">
    <source>
        <dbReference type="SAM" id="Phobius"/>
    </source>
</evidence>
<dbReference type="InterPro" id="IPR013783">
    <property type="entry name" value="Ig-like_fold"/>
</dbReference>